<dbReference type="EMBL" id="JACMSC010000013">
    <property type="protein sequence ID" value="KAG6492068.1"/>
    <property type="molecule type" value="Genomic_DNA"/>
</dbReference>
<reference evidence="1 2" key="1">
    <citation type="submission" date="2020-08" db="EMBL/GenBank/DDBJ databases">
        <title>Plant Genome Project.</title>
        <authorList>
            <person name="Zhang R.-G."/>
        </authorList>
    </citation>
    <scope>NUCLEOTIDE SEQUENCE [LARGE SCALE GENOMIC DNA]</scope>
    <source>
        <tissue evidence="1">Rhizome</tissue>
    </source>
</reference>
<organism evidence="1 2">
    <name type="scientific">Zingiber officinale</name>
    <name type="common">Ginger</name>
    <name type="synonym">Amomum zingiber</name>
    <dbReference type="NCBI Taxonomy" id="94328"/>
    <lineage>
        <taxon>Eukaryota</taxon>
        <taxon>Viridiplantae</taxon>
        <taxon>Streptophyta</taxon>
        <taxon>Embryophyta</taxon>
        <taxon>Tracheophyta</taxon>
        <taxon>Spermatophyta</taxon>
        <taxon>Magnoliopsida</taxon>
        <taxon>Liliopsida</taxon>
        <taxon>Zingiberales</taxon>
        <taxon>Zingiberaceae</taxon>
        <taxon>Zingiber</taxon>
    </lineage>
</organism>
<dbReference type="InterPro" id="IPR013785">
    <property type="entry name" value="Aldolase_TIM"/>
</dbReference>
<gene>
    <name evidence="1" type="ORF">ZIOFF_047018</name>
</gene>
<comment type="caution">
    <text evidence="1">The sequence shown here is derived from an EMBL/GenBank/DDBJ whole genome shotgun (WGS) entry which is preliminary data.</text>
</comment>
<dbReference type="GO" id="GO:0005737">
    <property type="term" value="C:cytoplasm"/>
    <property type="evidence" value="ECO:0007669"/>
    <property type="project" value="InterPro"/>
</dbReference>
<accession>A0A8J5FNT9</accession>
<protein>
    <submittedName>
        <fullName evidence="1">Uncharacterized protein</fullName>
    </submittedName>
</protein>
<evidence type="ECO:0000313" key="2">
    <source>
        <dbReference type="Proteomes" id="UP000734854"/>
    </source>
</evidence>
<proteinExistence type="predicted"/>
<dbReference type="SUPFAM" id="SSF51569">
    <property type="entry name" value="Aldolase"/>
    <property type="match status" value="2"/>
</dbReference>
<dbReference type="InterPro" id="IPR006269">
    <property type="entry name" value="KDO8P_synthase"/>
</dbReference>
<dbReference type="Gene3D" id="3.20.20.70">
    <property type="entry name" value="Aldolase class I"/>
    <property type="match status" value="2"/>
</dbReference>
<dbReference type="GO" id="GO:0008676">
    <property type="term" value="F:3-deoxy-8-phosphooctulonate synthase activity"/>
    <property type="evidence" value="ECO:0007669"/>
    <property type="project" value="InterPro"/>
</dbReference>
<name>A0A8J5FNT9_ZINOF</name>
<dbReference type="Proteomes" id="UP000734854">
    <property type="component" value="Unassembled WGS sequence"/>
</dbReference>
<dbReference type="AlphaFoldDB" id="A0A8J5FNT9"/>
<evidence type="ECO:0000313" key="1">
    <source>
        <dbReference type="EMBL" id="KAG6492068.1"/>
    </source>
</evidence>
<keyword evidence="2" id="KW-1185">Reference proteome</keyword>
<dbReference type="PANTHER" id="PTHR21057">
    <property type="entry name" value="PHOSPHO-2-DEHYDRO-3-DEOXYHEPTONATE ALDOLASE"/>
    <property type="match status" value="1"/>
</dbReference>
<sequence>MDLCRSAPGAHLSLPPSPALLAGVQIPGFEDARTSRSPSLYPNHSRTLWRGHPVSLPLRRTESDRVASSPSLRISLFYFRLGLPLMFKSSFDKANRTSSKSFLGPGLEQGLKLDGGGVSSGGLRGLIPCIARTAVAVGVDGLFMEPIRNLEELLEELMAIARVTKGKKAFKIDLTPYWTKLDIKNMKV</sequence>